<evidence type="ECO:0000313" key="2">
    <source>
        <dbReference type="Proteomes" id="UP000265618"/>
    </source>
</evidence>
<proteinExistence type="predicted"/>
<evidence type="ECO:0000313" key="1">
    <source>
        <dbReference type="EMBL" id="GIQ91718.1"/>
    </source>
</evidence>
<organism evidence="1 2">
    <name type="scientific">Kipferlia bialata</name>
    <dbReference type="NCBI Taxonomy" id="797122"/>
    <lineage>
        <taxon>Eukaryota</taxon>
        <taxon>Metamonada</taxon>
        <taxon>Carpediemonas-like organisms</taxon>
        <taxon>Kipferlia</taxon>
    </lineage>
</organism>
<reference evidence="1 2" key="1">
    <citation type="journal article" date="2018" name="PLoS ONE">
        <title>The draft genome of Kipferlia bialata reveals reductive genome evolution in fornicate parasites.</title>
        <authorList>
            <person name="Tanifuji G."/>
            <person name="Takabayashi S."/>
            <person name="Kume K."/>
            <person name="Takagi M."/>
            <person name="Nakayama T."/>
            <person name="Kamikawa R."/>
            <person name="Inagaki Y."/>
            <person name="Hashimoto T."/>
        </authorList>
    </citation>
    <scope>NUCLEOTIDE SEQUENCE [LARGE SCALE GENOMIC DNA]</scope>
    <source>
        <strain evidence="1">NY0173</strain>
    </source>
</reference>
<gene>
    <name evidence="1" type="ORF">KIPB_015092</name>
</gene>
<dbReference type="Gene3D" id="3.40.630.30">
    <property type="match status" value="1"/>
</dbReference>
<dbReference type="EMBL" id="BDIP01008212">
    <property type="protein sequence ID" value="GIQ91718.1"/>
    <property type="molecule type" value="Genomic_DNA"/>
</dbReference>
<sequence>RHESVGLFSADRLIGAITYRSFTEQHFIEVAFCAVEADNIPPPPPTYFSTY</sequence>
<feature type="non-terminal residue" evidence="1">
    <location>
        <position position="51"/>
    </location>
</feature>
<protein>
    <submittedName>
        <fullName evidence="1">Uncharacterized protein</fullName>
    </submittedName>
</protein>
<name>A0A9K3DD47_9EUKA</name>
<accession>A0A9K3DD47</accession>
<comment type="caution">
    <text evidence="1">The sequence shown here is derived from an EMBL/GenBank/DDBJ whole genome shotgun (WGS) entry which is preliminary data.</text>
</comment>
<dbReference type="Proteomes" id="UP000265618">
    <property type="component" value="Unassembled WGS sequence"/>
</dbReference>
<dbReference type="AlphaFoldDB" id="A0A9K3DD47"/>
<feature type="non-terminal residue" evidence="1">
    <location>
        <position position="1"/>
    </location>
</feature>
<keyword evidence="2" id="KW-1185">Reference proteome</keyword>